<dbReference type="PANTHER" id="PTHR47618:SF2">
    <property type="entry name" value="CYCLIC-DI-AMP PHOSPHODIESTERASE GDPP"/>
    <property type="match status" value="1"/>
</dbReference>
<sequence length="661" mass="74262">MKTSLKINIPESKAYLLIIGILSITLLYFNLYIGSAALLLLLYLIYYNHKIISKRNLQWVEYIETLSMDMDKTAKQTLIDFPLPLCILNNTGNLTWYNGKFSKLVKQNDMIEKPIDEVVPSIMLDNFTKSDTANMQTRTQIGNKIFDIKYNIIENENHEKSFALYFFDVTEFNELKTAYEMVKPVIINLQVDSFDEVLDSASEDVRPIIEAEVERTIKLWTNKHSGAFRKITKDKYLAFMDEKALRDLEADKFSILDEIRKIDHGNSLPLTLSIGAASMASDLSSTYKNSITSLDLALGRGGDQAVIRRDERSIFYGGRSKAVEKKTRVKARIIAHALRDLINESESVIIMGHHNPDLDSMGSAIGMYGICKMLSKKAHIVLDHPNSSIDVLYDRLKANDNFKNIFMAKEEALRVMTPSTLLIVVDTHRPSFTEHPALLDISERIVLIDHHRRGVEFIDKAVLVYHETYASSASEMVTELIQYVKDRPYIDTLIAESLLSGITLDTKNFTFKTGVRTFEAAAFLRKFGADTIAVKQLFQGDLDSFLVKAEGIKNAKILGGSIAITSCPENLDNPSLIAAQIADELLNIRGVKASFTVAKRSDGLVFISARSLSDVNVHMLMEKLGGGGHIDTAGAQLKDVSTEEAVEKVEELIMEFLKEEE</sequence>
<evidence type="ECO:0000256" key="7">
    <source>
        <dbReference type="PIRSR" id="PIRSR026583-50"/>
    </source>
</evidence>
<evidence type="ECO:0000259" key="9">
    <source>
        <dbReference type="PROSITE" id="PS50887"/>
    </source>
</evidence>
<dbReference type="PANTHER" id="PTHR47618">
    <property type="entry name" value="BIFUNCTIONAL OLIGORIBONUCLEASE AND PAP PHOSPHATASE NRNA"/>
    <property type="match status" value="1"/>
</dbReference>
<dbReference type="Pfam" id="PF21370">
    <property type="entry name" value="PAS_GdpP"/>
    <property type="match status" value="1"/>
</dbReference>
<evidence type="ECO:0000313" key="10">
    <source>
        <dbReference type="EMBL" id="SKB65463.1"/>
    </source>
</evidence>
<gene>
    <name evidence="10" type="ORF">SAMN02745120_2539</name>
</gene>
<feature type="domain" description="GGDEF" evidence="9">
    <location>
        <begin position="160"/>
        <end position="310"/>
    </location>
</feature>
<dbReference type="InterPro" id="IPR038763">
    <property type="entry name" value="DHH_sf"/>
</dbReference>
<comment type="similarity">
    <text evidence="6">Belongs to the GdpP/PdeA phosphodiesterase family.</text>
</comment>
<dbReference type="Gene3D" id="3.90.1640.10">
    <property type="entry name" value="inorganic pyrophosphatase (n-terminal core)"/>
    <property type="match status" value="1"/>
</dbReference>
<dbReference type="GO" id="GO:0046872">
    <property type="term" value="F:metal ion binding"/>
    <property type="evidence" value="ECO:0007669"/>
    <property type="project" value="UniProtKB-KW"/>
</dbReference>
<dbReference type="Proteomes" id="UP000243406">
    <property type="component" value="Unassembled WGS sequence"/>
</dbReference>
<keyword evidence="3 8" id="KW-0812">Transmembrane</keyword>
<evidence type="ECO:0000256" key="4">
    <source>
        <dbReference type="ARBA" id="ARBA00022989"/>
    </source>
</evidence>
<dbReference type="InterPro" id="IPR003156">
    <property type="entry name" value="DHHA1_dom"/>
</dbReference>
<organism evidence="10 11">
    <name type="scientific">Acetoanaerobium noterae</name>
    <dbReference type="NCBI Taxonomy" id="745369"/>
    <lineage>
        <taxon>Bacteria</taxon>
        <taxon>Bacillati</taxon>
        <taxon>Bacillota</taxon>
        <taxon>Clostridia</taxon>
        <taxon>Peptostreptococcales</taxon>
        <taxon>Filifactoraceae</taxon>
        <taxon>Acetoanaerobium</taxon>
    </lineage>
</organism>
<dbReference type="Pfam" id="PF01368">
    <property type="entry name" value="DHH"/>
    <property type="match status" value="1"/>
</dbReference>
<evidence type="ECO:0000256" key="3">
    <source>
        <dbReference type="ARBA" id="ARBA00022692"/>
    </source>
</evidence>
<keyword evidence="5 6" id="KW-0472">Membrane</keyword>
<dbReference type="GO" id="GO:0005886">
    <property type="term" value="C:plasma membrane"/>
    <property type="evidence" value="ECO:0007669"/>
    <property type="project" value="UniProtKB-SubCell"/>
</dbReference>
<dbReference type="AlphaFoldDB" id="A0A1T5D1I6"/>
<dbReference type="Pfam" id="PF24898">
    <property type="entry name" value="GGDEF_GdpP"/>
    <property type="match status" value="1"/>
</dbReference>
<dbReference type="InterPro" id="IPR049553">
    <property type="entry name" value="GdpP-like_PAS"/>
</dbReference>
<feature type="binding site" evidence="7">
    <location>
        <position position="505"/>
    </location>
    <ligand>
        <name>Mn(2+)</name>
        <dbReference type="ChEBI" id="CHEBI:29035"/>
        <label>2</label>
    </ligand>
</feature>
<keyword evidence="11" id="KW-1185">Reference proteome</keyword>
<feature type="binding site" evidence="7">
    <location>
        <position position="353"/>
    </location>
    <ligand>
        <name>Mn(2+)</name>
        <dbReference type="ChEBI" id="CHEBI:29035"/>
        <label>1</label>
    </ligand>
</feature>
<dbReference type="GO" id="GO:0003676">
    <property type="term" value="F:nucleic acid binding"/>
    <property type="evidence" value="ECO:0007669"/>
    <property type="project" value="UniProtKB-UniRule"/>
</dbReference>
<dbReference type="FunFam" id="3.90.1640.10:FF:000002">
    <property type="entry name" value="Cyclic-di-AMP phosphodiesterase"/>
    <property type="match status" value="1"/>
</dbReference>
<dbReference type="GO" id="GO:0106409">
    <property type="term" value="F:cyclic-di-AMP phosphodiesterase activity"/>
    <property type="evidence" value="ECO:0007669"/>
    <property type="project" value="RHEA"/>
</dbReference>
<evidence type="ECO:0000256" key="8">
    <source>
        <dbReference type="SAM" id="Phobius"/>
    </source>
</evidence>
<comment type="function">
    <text evidence="6">Has phosphodiesterase (PDE) activity against cyclic-di-AMP (c-di-AMP).</text>
</comment>
<keyword evidence="2 6" id="KW-1003">Cell membrane</keyword>
<keyword evidence="7" id="KW-0479">Metal-binding</keyword>
<feature type="binding site" evidence="7">
    <location>
        <position position="426"/>
    </location>
    <ligand>
        <name>Mn(2+)</name>
        <dbReference type="ChEBI" id="CHEBI:29035"/>
        <label>1</label>
    </ligand>
</feature>
<evidence type="ECO:0000313" key="11">
    <source>
        <dbReference type="Proteomes" id="UP000243406"/>
    </source>
</evidence>
<evidence type="ECO:0000256" key="5">
    <source>
        <dbReference type="ARBA" id="ARBA00023136"/>
    </source>
</evidence>
<dbReference type="RefSeq" id="WP_079590304.1">
    <property type="nucleotide sequence ID" value="NZ_FUYN01000006.1"/>
</dbReference>
<dbReference type="OrthoDB" id="9759476at2"/>
<dbReference type="PROSITE" id="PS50887">
    <property type="entry name" value="GGDEF"/>
    <property type="match status" value="1"/>
</dbReference>
<dbReference type="EC" id="3.1.4.-" evidence="6"/>
<dbReference type="InterPro" id="IPR051319">
    <property type="entry name" value="Oligoribo/pAp-PDE_c-di-AMP_PDE"/>
</dbReference>
<reference evidence="11" key="1">
    <citation type="submission" date="2017-02" db="EMBL/GenBank/DDBJ databases">
        <authorList>
            <person name="Varghese N."/>
            <person name="Submissions S."/>
        </authorList>
    </citation>
    <scope>NUCLEOTIDE SEQUENCE [LARGE SCALE GENOMIC DNA]</scope>
    <source>
        <strain evidence="11">ATCC 35199</strain>
    </source>
</reference>
<name>A0A1T5D1I6_9FIRM</name>
<keyword evidence="6" id="KW-0378">Hydrolase</keyword>
<evidence type="ECO:0000256" key="1">
    <source>
        <dbReference type="ARBA" id="ARBA00004651"/>
    </source>
</evidence>
<dbReference type="InterPro" id="IPR001667">
    <property type="entry name" value="DDH_dom"/>
</dbReference>
<comment type="cofactor">
    <cofactor evidence="7">
        <name>Mn(2+)</name>
        <dbReference type="ChEBI" id="CHEBI:29035"/>
    </cofactor>
    <text evidence="7">For phosphodiesterase activity, probably binds 2 Mn(2+) per subunit.</text>
</comment>
<comment type="subcellular location">
    <subcellularLocation>
        <location evidence="1">Cell membrane</location>
        <topology evidence="1">Multi-pass membrane protein</topology>
    </subcellularLocation>
</comment>
<feature type="binding site" evidence="7">
    <location>
        <position position="359"/>
    </location>
    <ligand>
        <name>Mn(2+)</name>
        <dbReference type="ChEBI" id="CHEBI:29035"/>
        <label>2</label>
    </ligand>
</feature>
<evidence type="ECO:0000256" key="6">
    <source>
        <dbReference type="PIRNR" id="PIRNR026583"/>
    </source>
</evidence>
<dbReference type="InterPro" id="IPR000160">
    <property type="entry name" value="GGDEF_dom"/>
</dbReference>
<keyword evidence="7" id="KW-0464">Manganese</keyword>
<dbReference type="Gene3D" id="3.30.450.20">
    <property type="entry name" value="PAS domain"/>
    <property type="match status" value="1"/>
</dbReference>
<keyword evidence="4 8" id="KW-1133">Transmembrane helix</keyword>
<dbReference type="Gene3D" id="3.10.310.30">
    <property type="match status" value="1"/>
</dbReference>
<dbReference type="SUPFAM" id="SSF64182">
    <property type="entry name" value="DHH phosphoesterases"/>
    <property type="match status" value="1"/>
</dbReference>
<dbReference type="GO" id="GO:0016787">
    <property type="term" value="F:hydrolase activity"/>
    <property type="evidence" value="ECO:0007669"/>
    <property type="project" value="UniProtKB-UniRule"/>
</dbReference>
<comment type="catalytic activity">
    <reaction evidence="6">
        <text>3',3'-c-di-AMP + H2O = 5'-O-phosphonoadenylyl-(3'-&gt;5')-adenosine + H(+)</text>
        <dbReference type="Rhea" id="RHEA:54420"/>
        <dbReference type="ChEBI" id="CHEBI:15377"/>
        <dbReference type="ChEBI" id="CHEBI:15378"/>
        <dbReference type="ChEBI" id="CHEBI:71500"/>
        <dbReference type="ChEBI" id="CHEBI:138171"/>
    </reaction>
</comment>
<dbReference type="Pfam" id="PF02272">
    <property type="entry name" value="DHHA1"/>
    <property type="match status" value="1"/>
</dbReference>
<dbReference type="InterPro" id="IPR014528">
    <property type="entry name" value="GdpP/PdeA"/>
</dbReference>
<feature type="binding site" evidence="7">
    <location>
        <position position="426"/>
    </location>
    <ligand>
        <name>Mn(2+)</name>
        <dbReference type="ChEBI" id="CHEBI:29035"/>
        <label>2</label>
    </ligand>
</feature>
<proteinExistence type="inferred from homology"/>
<protein>
    <recommendedName>
        <fullName evidence="6">Cyclic-di-AMP phosphodiesterase</fullName>
        <ecNumber evidence="6">3.1.4.-</ecNumber>
    </recommendedName>
</protein>
<feature type="transmembrane region" description="Helical" evidence="8">
    <location>
        <begin position="15"/>
        <end position="46"/>
    </location>
</feature>
<feature type="binding site" evidence="7">
    <location>
        <position position="450"/>
    </location>
    <ligand>
        <name>Mn(2+)</name>
        <dbReference type="ChEBI" id="CHEBI:29035"/>
        <label>2</label>
    </ligand>
</feature>
<dbReference type="PIRSF" id="PIRSF026583">
    <property type="entry name" value="YybT"/>
    <property type="match status" value="1"/>
</dbReference>
<accession>A0A1T5D1I6</accession>
<feature type="binding site" evidence="7">
    <location>
        <position position="357"/>
    </location>
    <ligand>
        <name>Mn(2+)</name>
        <dbReference type="ChEBI" id="CHEBI:29035"/>
        <label>1</label>
    </ligand>
</feature>
<evidence type="ECO:0000256" key="2">
    <source>
        <dbReference type="ARBA" id="ARBA00022475"/>
    </source>
</evidence>
<dbReference type="EMBL" id="FUYN01000006">
    <property type="protein sequence ID" value="SKB65463.1"/>
    <property type="molecule type" value="Genomic_DNA"/>
</dbReference>